<accession>A0ABM1BUR6</accession>
<dbReference type="GeneID" id="106472941"/>
<dbReference type="RefSeq" id="XP_013789065.1">
    <property type="nucleotide sequence ID" value="XM_013933611.2"/>
</dbReference>
<sequence>MAEELNAQSQTQQKESRDNIHSVTATGKSESTTVGLGDGIKLNPWYFKSVPGIMKLVQVLIAIICFGCGSPAITSYSRFFLFVISICFIFTIFLVFIYLMGLQALLPNFPWLFAELIYTAIATALYIIAAIVELVMTSDPKFEFLRFIGYYRPYIAAGVFGLFNVLAYGGGLFFLLKEWRELRQTP</sequence>
<reference evidence="10" key="1">
    <citation type="submission" date="2025-08" db="UniProtKB">
        <authorList>
            <consortium name="RefSeq"/>
        </authorList>
    </citation>
    <scope>IDENTIFICATION</scope>
    <source>
        <tissue evidence="10">Muscle</tissue>
    </source>
</reference>
<feature type="transmembrane region" description="Helical" evidence="7">
    <location>
        <begin position="111"/>
        <end position="134"/>
    </location>
</feature>
<comment type="subcellular location">
    <subcellularLocation>
        <location evidence="1">Membrane</location>
        <topology evidence="1">Multi-pass membrane protein</topology>
    </subcellularLocation>
</comment>
<dbReference type="InterPro" id="IPR008253">
    <property type="entry name" value="Marvel"/>
</dbReference>
<evidence type="ECO:0000256" key="3">
    <source>
        <dbReference type="ARBA" id="ARBA00022989"/>
    </source>
</evidence>
<keyword evidence="2 5" id="KW-0812">Transmembrane</keyword>
<dbReference type="Proteomes" id="UP000694941">
    <property type="component" value="Unplaced"/>
</dbReference>
<keyword evidence="9" id="KW-1185">Reference proteome</keyword>
<dbReference type="Pfam" id="PF01284">
    <property type="entry name" value="MARVEL"/>
    <property type="match status" value="1"/>
</dbReference>
<keyword evidence="3 7" id="KW-1133">Transmembrane helix</keyword>
<evidence type="ECO:0000313" key="10">
    <source>
        <dbReference type="RefSeq" id="XP_013789065.1"/>
    </source>
</evidence>
<feature type="region of interest" description="Disordered" evidence="6">
    <location>
        <begin position="1"/>
        <end position="22"/>
    </location>
</feature>
<dbReference type="PANTHER" id="PTHR22776:SF97">
    <property type="entry name" value="RE01453P"/>
    <property type="match status" value="1"/>
</dbReference>
<evidence type="ECO:0000313" key="9">
    <source>
        <dbReference type="Proteomes" id="UP000694941"/>
    </source>
</evidence>
<feature type="transmembrane region" description="Helical" evidence="7">
    <location>
        <begin position="56"/>
        <end position="73"/>
    </location>
</feature>
<keyword evidence="4 5" id="KW-0472">Membrane</keyword>
<organism evidence="9 10">
    <name type="scientific">Limulus polyphemus</name>
    <name type="common">Atlantic horseshoe crab</name>
    <dbReference type="NCBI Taxonomy" id="6850"/>
    <lineage>
        <taxon>Eukaryota</taxon>
        <taxon>Metazoa</taxon>
        <taxon>Ecdysozoa</taxon>
        <taxon>Arthropoda</taxon>
        <taxon>Chelicerata</taxon>
        <taxon>Merostomata</taxon>
        <taxon>Xiphosura</taxon>
        <taxon>Limulidae</taxon>
        <taxon>Limulus</taxon>
    </lineage>
</organism>
<feature type="domain" description="MARVEL" evidence="8">
    <location>
        <begin position="46"/>
        <end position="180"/>
    </location>
</feature>
<evidence type="ECO:0000256" key="2">
    <source>
        <dbReference type="ARBA" id="ARBA00022692"/>
    </source>
</evidence>
<name>A0ABM1BUR6_LIMPO</name>
<evidence type="ECO:0000259" key="8">
    <source>
        <dbReference type="PROSITE" id="PS51225"/>
    </source>
</evidence>
<feature type="transmembrane region" description="Helical" evidence="7">
    <location>
        <begin position="154"/>
        <end position="176"/>
    </location>
</feature>
<dbReference type="PROSITE" id="PS51225">
    <property type="entry name" value="MARVEL"/>
    <property type="match status" value="1"/>
</dbReference>
<dbReference type="PANTHER" id="PTHR22776">
    <property type="entry name" value="MARVEL-CONTAINING POTENTIAL LIPID RAFT-ASSOCIATED PROTEIN"/>
    <property type="match status" value="1"/>
</dbReference>
<gene>
    <name evidence="10" type="primary">LOC106472941</name>
</gene>
<protein>
    <submittedName>
        <fullName evidence="10">Uncharacterized protein LOC106472941</fullName>
    </submittedName>
</protein>
<evidence type="ECO:0000256" key="4">
    <source>
        <dbReference type="ARBA" id="ARBA00023136"/>
    </source>
</evidence>
<feature type="compositionally biased region" description="Polar residues" evidence="6">
    <location>
        <begin position="1"/>
        <end position="13"/>
    </location>
</feature>
<proteinExistence type="predicted"/>
<evidence type="ECO:0000256" key="1">
    <source>
        <dbReference type="ARBA" id="ARBA00004141"/>
    </source>
</evidence>
<evidence type="ECO:0000256" key="6">
    <source>
        <dbReference type="SAM" id="MobiDB-lite"/>
    </source>
</evidence>
<evidence type="ECO:0000256" key="7">
    <source>
        <dbReference type="SAM" id="Phobius"/>
    </source>
</evidence>
<evidence type="ECO:0000256" key="5">
    <source>
        <dbReference type="PROSITE-ProRule" id="PRU00581"/>
    </source>
</evidence>
<dbReference type="InterPro" id="IPR050578">
    <property type="entry name" value="MARVEL-CKLF_proteins"/>
</dbReference>
<feature type="transmembrane region" description="Helical" evidence="7">
    <location>
        <begin position="79"/>
        <end position="99"/>
    </location>
</feature>